<sequence>KKCICGSKIKENNYEKFLYDTSEYKEILKYKNKSLETINSALNFYDEEFQKLNIEIQNIQKKINELNKFLKDAIESIEYSGNSQMTDDIDRKITKIKDEIFELKKLEDLYQQKDKYDKSFNTKNLEYTSKQKTFKNLEYQYKETHNSVITNFNIIYNILMKKSSANTKKAIIDDDYMPLIDGGVYREKSASVPIRMMYFFTLLSMSLKYPKIKHPKFLLMDTPEEAGIDENHLETNIKLFDTALNLSKNYENEKIKDYQFILTTGLEKYPEKYEKYVKLDFNKEESRFILKSKK</sequence>
<proteinExistence type="predicted"/>
<organism evidence="2">
    <name type="scientific">uncultured Sulfurovum sp</name>
    <dbReference type="NCBI Taxonomy" id="269237"/>
    <lineage>
        <taxon>Bacteria</taxon>
        <taxon>Pseudomonadati</taxon>
        <taxon>Campylobacterota</taxon>
        <taxon>Epsilonproteobacteria</taxon>
        <taxon>Campylobacterales</taxon>
        <taxon>Sulfurovaceae</taxon>
        <taxon>Sulfurovum</taxon>
        <taxon>environmental samples</taxon>
    </lineage>
</organism>
<evidence type="ECO:0000256" key="1">
    <source>
        <dbReference type="SAM" id="Coils"/>
    </source>
</evidence>
<accession>A0A6S6S2E3</accession>
<dbReference type="EMBL" id="CACVAU010000004">
    <property type="protein sequence ID" value="CAA6801823.1"/>
    <property type="molecule type" value="Genomic_DNA"/>
</dbReference>
<gene>
    <name evidence="2" type="ORF">HELGO_WM28579</name>
</gene>
<protein>
    <submittedName>
        <fullName evidence="2">Chromosome segregation protein</fullName>
    </submittedName>
</protein>
<keyword evidence="1" id="KW-0175">Coiled coil</keyword>
<reference evidence="2" key="1">
    <citation type="submission" date="2020-01" db="EMBL/GenBank/DDBJ databases">
        <authorList>
            <person name="Meier V. D."/>
            <person name="Meier V D."/>
        </authorList>
    </citation>
    <scope>NUCLEOTIDE SEQUENCE</scope>
    <source>
        <strain evidence="2">HLG_WM_MAG_05</strain>
    </source>
</reference>
<feature type="coiled-coil region" evidence="1">
    <location>
        <begin position="35"/>
        <end position="76"/>
    </location>
</feature>
<dbReference type="AlphaFoldDB" id="A0A6S6S2E3"/>
<name>A0A6S6S2E3_9BACT</name>
<evidence type="ECO:0000313" key="2">
    <source>
        <dbReference type="EMBL" id="CAA6801823.1"/>
    </source>
</evidence>
<feature type="non-terminal residue" evidence="2">
    <location>
        <position position="1"/>
    </location>
</feature>